<dbReference type="Pfam" id="PF00356">
    <property type="entry name" value="LacI"/>
    <property type="match status" value="1"/>
</dbReference>
<dbReference type="Proteomes" id="UP000677016">
    <property type="component" value="Unassembled WGS sequence"/>
</dbReference>
<dbReference type="InterPro" id="IPR046335">
    <property type="entry name" value="LacI/GalR-like_sensor"/>
</dbReference>
<gene>
    <name evidence="5" type="ORF">KC207_16660</name>
</gene>
<dbReference type="PANTHER" id="PTHR30146:SF109">
    <property type="entry name" value="HTH-TYPE TRANSCRIPTIONAL REGULATOR GALS"/>
    <property type="match status" value="1"/>
</dbReference>
<dbReference type="PRINTS" id="PR00036">
    <property type="entry name" value="HTHLACI"/>
</dbReference>
<dbReference type="PANTHER" id="PTHR30146">
    <property type="entry name" value="LACI-RELATED TRANSCRIPTIONAL REPRESSOR"/>
    <property type="match status" value="1"/>
</dbReference>
<dbReference type="InterPro" id="IPR000843">
    <property type="entry name" value="HTH_LacI"/>
</dbReference>
<dbReference type="AlphaFoldDB" id="A0A941DEP7"/>
<dbReference type="PROSITE" id="PS00356">
    <property type="entry name" value="HTH_LACI_1"/>
    <property type="match status" value="1"/>
</dbReference>
<reference evidence="5" key="1">
    <citation type="submission" date="2021-04" db="EMBL/GenBank/DDBJ databases">
        <title>Phycicoccus avicenniae sp. nov., a novel endophytic actinomycetes isolated from branch of Avicennia mariana.</title>
        <authorList>
            <person name="Tuo L."/>
        </authorList>
    </citation>
    <scope>NUCLEOTIDE SEQUENCE</scope>
    <source>
        <strain evidence="5">BSK3Z-2</strain>
    </source>
</reference>
<organism evidence="5 6">
    <name type="scientific">Phycicoccus avicenniae</name>
    <dbReference type="NCBI Taxonomy" id="2828860"/>
    <lineage>
        <taxon>Bacteria</taxon>
        <taxon>Bacillati</taxon>
        <taxon>Actinomycetota</taxon>
        <taxon>Actinomycetes</taxon>
        <taxon>Micrococcales</taxon>
        <taxon>Intrasporangiaceae</taxon>
        <taxon>Phycicoccus</taxon>
    </lineage>
</organism>
<dbReference type="CDD" id="cd06267">
    <property type="entry name" value="PBP1_LacI_sugar_binding-like"/>
    <property type="match status" value="1"/>
</dbReference>
<dbReference type="SUPFAM" id="SSF53822">
    <property type="entry name" value="Periplasmic binding protein-like I"/>
    <property type="match status" value="1"/>
</dbReference>
<evidence type="ECO:0000259" key="4">
    <source>
        <dbReference type="PROSITE" id="PS50932"/>
    </source>
</evidence>
<dbReference type="Pfam" id="PF13377">
    <property type="entry name" value="Peripla_BP_3"/>
    <property type="match status" value="1"/>
</dbReference>
<comment type="caution">
    <text evidence="5">The sequence shown here is derived from an EMBL/GenBank/DDBJ whole genome shotgun (WGS) entry which is preliminary data.</text>
</comment>
<keyword evidence="2 5" id="KW-0238">DNA-binding</keyword>
<dbReference type="GO" id="GO:0000976">
    <property type="term" value="F:transcription cis-regulatory region binding"/>
    <property type="evidence" value="ECO:0007669"/>
    <property type="project" value="TreeGrafter"/>
</dbReference>
<evidence type="ECO:0000256" key="1">
    <source>
        <dbReference type="ARBA" id="ARBA00023015"/>
    </source>
</evidence>
<dbReference type="Gene3D" id="1.10.260.40">
    <property type="entry name" value="lambda repressor-like DNA-binding domains"/>
    <property type="match status" value="1"/>
</dbReference>
<keyword evidence="6" id="KW-1185">Reference proteome</keyword>
<name>A0A941DEP7_9MICO</name>
<evidence type="ECO:0000313" key="6">
    <source>
        <dbReference type="Proteomes" id="UP000677016"/>
    </source>
</evidence>
<accession>A0A941DEP7</accession>
<feature type="domain" description="HTH lacI-type" evidence="4">
    <location>
        <begin position="8"/>
        <end position="62"/>
    </location>
</feature>
<dbReference type="InterPro" id="IPR010982">
    <property type="entry name" value="Lambda_DNA-bd_dom_sf"/>
</dbReference>
<sequence length="341" mass="36301">MSSTGDRATMRDVATLAGVSLKTVSRVVNDERGVSPEVRQRVSAAVVTLGYRPNHAASTLRRRGARTGLVGALLQDLSNSFSGALLRAIEDVARENRTAVLTASIDEEVDRERDLVRDLLGRQVDGLVLMPTGRDHAYLGEELRAGPPVVFVDRPPRGLEADAVTVDNVLGARRGTEHLLAQGHRRVAGLFHLPGVLTAQDRVTGFTAAHADRGMQPDPRLVVTGVPSSVEAARVVGEMLALDDPPTAIFAGRNNLSTGAIRALAERGVQHRVALVGFDDYPLADLVDPPLTVVKQNVPRIGRAVGELLFARVAGDPSPPRHLVVEPTLVPRGSGEIPPPG</sequence>
<dbReference type="CDD" id="cd01392">
    <property type="entry name" value="HTH_LacI"/>
    <property type="match status" value="1"/>
</dbReference>
<dbReference type="InterPro" id="IPR028082">
    <property type="entry name" value="Peripla_BP_I"/>
</dbReference>
<dbReference type="PROSITE" id="PS50932">
    <property type="entry name" value="HTH_LACI_2"/>
    <property type="match status" value="1"/>
</dbReference>
<evidence type="ECO:0000313" key="5">
    <source>
        <dbReference type="EMBL" id="MBR7744927.1"/>
    </source>
</evidence>
<dbReference type="SUPFAM" id="SSF47413">
    <property type="entry name" value="lambda repressor-like DNA-binding domains"/>
    <property type="match status" value="1"/>
</dbReference>
<keyword evidence="1" id="KW-0805">Transcription regulation</keyword>
<dbReference type="GO" id="GO:0003700">
    <property type="term" value="F:DNA-binding transcription factor activity"/>
    <property type="evidence" value="ECO:0007669"/>
    <property type="project" value="TreeGrafter"/>
</dbReference>
<evidence type="ECO:0000256" key="2">
    <source>
        <dbReference type="ARBA" id="ARBA00023125"/>
    </source>
</evidence>
<dbReference type="EMBL" id="JAGSNF010000026">
    <property type="protein sequence ID" value="MBR7744927.1"/>
    <property type="molecule type" value="Genomic_DNA"/>
</dbReference>
<dbReference type="SMART" id="SM00354">
    <property type="entry name" value="HTH_LACI"/>
    <property type="match status" value="1"/>
</dbReference>
<evidence type="ECO:0000256" key="3">
    <source>
        <dbReference type="ARBA" id="ARBA00023163"/>
    </source>
</evidence>
<dbReference type="Gene3D" id="3.40.50.2300">
    <property type="match status" value="2"/>
</dbReference>
<proteinExistence type="predicted"/>
<keyword evidence="3" id="KW-0804">Transcription</keyword>
<protein>
    <submittedName>
        <fullName evidence="5">LacI family DNA-binding transcriptional regulator</fullName>
    </submittedName>
</protein>